<dbReference type="Gramene" id="ESQ30747">
    <property type="protein sequence ID" value="ESQ30747"/>
    <property type="gene ID" value="EUTSA_v10012299mg"/>
</dbReference>
<dbReference type="AlphaFoldDB" id="V4KLD1"/>
<sequence>YLPLLTLSVLLNLTMFATNKNYPIAKTTSYVDIPVFFSHLKAANPTTITELETHADENGSHYLNRLFISHGASQEGFHFLRKLVVVAGANLRHSDSGFLIVVVIQDPNLQTYPLAFGVVDRQTEQA</sequence>
<dbReference type="KEGG" id="eus:EUTSA_v10012299mg"/>
<dbReference type="Proteomes" id="UP000030689">
    <property type="component" value="Unassembled WGS sequence"/>
</dbReference>
<organism evidence="2 3">
    <name type="scientific">Eutrema salsugineum</name>
    <name type="common">Saltwater cress</name>
    <name type="synonym">Sisymbrium salsugineum</name>
    <dbReference type="NCBI Taxonomy" id="72664"/>
    <lineage>
        <taxon>Eukaryota</taxon>
        <taxon>Viridiplantae</taxon>
        <taxon>Streptophyta</taxon>
        <taxon>Embryophyta</taxon>
        <taxon>Tracheophyta</taxon>
        <taxon>Spermatophyta</taxon>
        <taxon>Magnoliopsida</taxon>
        <taxon>eudicotyledons</taxon>
        <taxon>Gunneridae</taxon>
        <taxon>Pentapetalae</taxon>
        <taxon>rosids</taxon>
        <taxon>malvids</taxon>
        <taxon>Brassicales</taxon>
        <taxon>Brassicaceae</taxon>
        <taxon>Eutremeae</taxon>
        <taxon>Eutrema</taxon>
    </lineage>
</organism>
<dbReference type="EMBL" id="KI517809">
    <property type="protein sequence ID" value="ESQ30747.1"/>
    <property type="molecule type" value="Genomic_DNA"/>
</dbReference>
<proteinExistence type="predicted"/>
<gene>
    <name evidence="2" type="ORF">EUTSA_v10012299mg</name>
</gene>
<reference evidence="2 3" key="1">
    <citation type="journal article" date="2013" name="Front. Plant Sci.">
        <title>The Reference Genome of the Halophytic Plant Eutrema salsugineum.</title>
        <authorList>
            <person name="Yang R."/>
            <person name="Jarvis D.E."/>
            <person name="Chen H."/>
            <person name="Beilstein M.A."/>
            <person name="Grimwood J."/>
            <person name="Jenkins J."/>
            <person name="Shu S."/>
            <person name="Prochnik S."/>
            <person name="Xin M."/>
            <person name="Ma C."/>
            <person name="Schmutz J."/>
            <person name="Wing R.A."/>
            <person name="Mitchell-Olds T."/>
            <person name="Schumaker K.S."/>
            <person name="Wang X."/>
        </authorList>
    </citation>
    <scope>NUCLEOTIDE SEQUENCE [LARGE SCALE GENOMIC DNA]</scope>
</reference>
<accession>V4KLD1</accession>
<evidence type="ECO:0000256" key="1">
    <source>
        <dbReference type="SAM" id="SignalP"/>
    </source>
</evidence>
<evidence type="ECO:0000313" key="2">
    <source>
        <dbReference type="EMBL" id="ESQ30747.1"/>
    </source>
</evidence>
<feature type="chain" id="PRO_5004720938" evidence="1">
    <location>
        <begin position="20"/>
        <end position="126"/>
    </location>
</feature>
<feature type="non-terminal residue" evidence="2">
    <location>
        <position position="1"/>
    </location>
</feature>
<evidence type="ECO:0000313" key="3">
    <source>
        <dbReference type="Proteomes" id="UP000030689"/>
    </source>
</evidence>
<feature type="signal peptide" evidence="1">
    <location>
        <begin position="1"/>
        <end position="19"/>
    </location>
</feature>
<keyword evidence="3" id="KW-1185">Reference proteome</keyword>
<name>V4KLD1_EUTSA</name>
<keyword evidence="1" id="KW-0732">Signal</keyword>
<protein>
    <submittedName>
        <fullName evidence="2">Uncharacterized protein</fullName>
    </submittedName>
</protein>